<feature type="transmembrane region" description="Helical" evidence="1">
    <location>
        <begin position="49"/>
        <end position="70"/>
    </location>
</feature>
<comment type="caution">
    <text evidence="4">The sequence shown here is derived from an EMBL/GenBank/DDBJ whole genome shotgun (WGS) entry which is preliminary data.</text>
</comment>
<reference evidence="4 5" key="1">
    <citation type="journal article" date="2018" name="MBio">
        <title>Comparative Genomics Reveals the Core Gene Toolbox for the Fungus-Insect Symbiosis.</title>
        <authorList>
            <person name="Wang Y."/>
            <person name="Stata M."/>
            <person name="Wang W."/>
            <person name="Stajich J.E."/>
            <person name="White M.M."/>
            <person name="Moncalvo J.M."/>
        </authorList>
    </citation>
    <scope>NUCLEOTIDE SEQUENCE [LARGE SCALE GENOMIC DNA]</scope>
    <source>
        <strain evidence="4 5">SC-DP-2</strain>
    </source>
</reference>
<keyword evidence="1" id="KW-0812">Transmembrane</keyword>
<dbReference type="Pfam" id="PF10058">
    <property type="entry name" value="Zn_ribbon_10"/>
    <property type="match status" value="1"/>
</dbReference>
<dbReference type="PANTHER" id="PTHR22166:SF12">
    <property type="entry name" value="ENDOPLASMIC RETICULUM JUNCTION FORMATION PROTEIN LUNAPARK"/>
    <property type="match status" value="1"/>
</dbReference>
<comment type="function">
    <text evidence="1">Plays a role in determining ER morphology.</text>
</comment>
<dbReference type="InterPro" id="IPR040115">
    <property type="entry name" value="Lnp"/>
</dbReference>
<comment type="domain">
    <text evidence="1">The C4-type zinc finger motif is necessary both for its ER three-way tubular junction localization and formation.</text>
</comment>
<keyword evidence="1" id="KW-0256">Endoplasmic reticulum</keyword>
<feature type="compositionally biased region" description="Polar residues" evidence="2">
    <location>
        <begin position="293"/>
        <end position="324"/>
    </location>
</feature>
<evidence type="ECO:0000256" key="1">
    <source>
        <dbReference type="RuleBase" id="RU367073"/>
    </source>
</evidence>
<dbReference type="GO" id="GO:1903373">
    <property type="term" value="P:positive regulation of endoplasmic reticulum tubular network organization"/>
    <property type="evidence" value="ECO:0007669"/>
    <property type="project" value="UniProtKB-UniRule"/>
</dbReference>
<organism evidence="4 5">
    <name type="scientific">Smittium megazygosporum</name>
    <dbReference type="NCBI Taxonomy" id="133381"/>
    <lineage>
        <taxon>Eukaryota</taxon>
        <taxon>Fungi</taxon>
        <taxon>Fungi incertae sedis</taxon>
        <taxon>Zoopagomycota</taxon>
        <taxon>Kickxellomycotina</taxon>
        <taxon>Harpellomycetes</taxon>
        <taxon>Harpellales</taxon>
        <taxon>Legeriomycetaceae</taxon>
        <taxon>Smittium</taxon>
    </lineage>
</organism>
<keyword evidence="1" id="KW-0472">Membrane</keyword>
<dbReference type="GO" id="GO:0008270">
    <property type="term" value="F:zinc ion binding"/>
    <property type="evidence" value="ECO:0007669"/>
    <property type="project" value="UniProtKB-KW"/>
</dbReference>
<comment type="subcellular location">
    <subcellularLocation>
        <location evidence="1">Endoplasmic reticulum membrane</location>
        <topology evidence="1">Multi-pass membrane protein</topology>
    </subcellularLocation>
</comment>
<feature type="transmembrane region" description="Helical" evidence="1">
    <location>
        <begin position="76"/>
        <end position="95"/>
    </location>
</feature>
<evidence type="ECO:0000313" key="5">
    <source>
        <dbReference type="Proteomes" id="UP000245609"/>
    </source>
</evidence>
<keyword evidence="1" id="KW-0863">Zinc-finger</keyword>
<feature type="compositionally biased region" description="Polar residues" evidence="2">
    <location>
        <begin position="352"/>
        <end position="372"/>
    </location>
</feature>
<sequence length="406" mass="45673">MWLFRRKKASFFEEEDYEFVLQNIQQELSENLGRLDTLHRRKQTASTTWVIYSGVGWVVFSGGFWFYGSAQNLPQTAYTICLSISVFGLPIIYYTNKLICYYFNKTIKNQEKSIKTLKDSQKEKIKELKEKTKFDTTRQLIERYEPSVITLKAQSHTPSTSNMGSRQQSMSARPLNVTPSSGKFKFVLIRVFLYLIFSNRPLFSNTNPIGPSGVVNVSRQEQPSKPKVWLDNFVEKIVGIDDIQGTRYALICAKCYSHNGLALPEEVNTVQYTCPKCGFFNQSRDKLMQRKQLAQQNGTNTKKIKGTNNGSDSTSNVAIGNNLESTDKENPAGGISRQVSKSSFEGANNTLALHNSDAEQGSDSPNSVNSKPKGTVKEKNEVGVNKSNTQPKISKMNSKLKSSPKK</sequence>
<dbReference type="PANTHER" id="PTHR22166">
    <property type="entry name" value="ENDOPLASMIC RETICULUM JUNCTION FORMATION PROTEIN LUNAPARK"/>
    <property type="match status" value="1"/>
</dbReference>
<keyword evidence="1" id="KW-1133">Transmembrane helix</keyword>
<feature type="domain" description="Lunapark zinc ribbon" evidence="3">
    <location>
        <begin position="229"/>
        <end position="281"/>
    </location>
</feature>
<evidence type="ECO:0000256" key="2">
    <source>
        <dbReference type="SAM" id="MobiDB-lite"/>
    </source>
</evidence>
<evidence type="ECO:0000259" key="3">
    <source>
        <dbReference type="Pfam" id="PF10058"/>
    </source>
</evidence>
<dbReference type="GO" id="GO:0098826">
    <property type="term" value="C:endoplasmic reticulum tubular network membrane"/>
    <property type="evidence" value="ECO:0007669"/>
    <property type="project" value="UniProtKB-UniRule"/>
</dbReference>
<keyword evidence="1" id="KW-0479">Metal-binding</keyword>
<dbReference type="Proteomes" id="UP000245609">
    <property type="component" value="Unassembled WGS sequence"/>
</dbReference>
<feature type="region of interest" description="Disordered" evidence="2">
    <location>
        <begin position="293"/>
        <end position="337"/>
    </location>
</feature>
<dbReference type="OrthoDB" id="1725934at2759"/>
<gene>
    <name evidence="4" type="ORF">BB560_006691</name>
</gene>
<keyword evidence="1" id="KW-0862">Zinc</keyword>
<dbReference type="GO" id="GO:0071788">
    <property type="term" value="P:endoplasmic reticulum tubular network maintenance"/>
    <property type="evidence" value="ECO:0007669"/>
    <property type="project" value="UniProtKB-UniRule"/>
</dbReference>
<protein>
    <recommendedName>
        <fullName evidence="1">Endoplasmic reticulum junction formation protein lunapark</fullName>
    </recommendedName>
</protein>
<evidence type="ECO:0000313" key="4">
    <source>
        <dbReference type="EMBL" id="PVU86520.1"/>
    </source>
</evidence>
<dbReference type="InterPro" id="IPR019273">
    <property type="entry name" value="Lunapark_Znf"/>
</dbReference>
<feature type="compositionally biased region" description="Polar residues" evidence="2">
    <location>
        <begin position="385"/>
        <end position="406"/>
    </location>
</feature>
<keyword evidence="5" id="KW-1185">Reference proteome</keyword>
<accession>A0A2T9Y2F7</accession>
<feature type="region of interest" description="Disordered" evidence="2">
    <location>
        <begin position="352"/>
        <end position="406"/>
    </location>
</feature>
<dbReference type="STRING" id="133381.A0A2T9Y2F7"/>
<proteinExistence type="inferred from homology"/>
<dbReference type="AlphaFoldDB" id="A0A2T9Y2F7"/>
<dbReference type="EMBL" id="MBFS01003469">
    <property type="protein sequence ID" value="PVU86520.1"/>
    <property type="molecule type" value="Genomic_DNA"/>
</dbReference>
<name>A0A2T9Y2F7_9FUNG</name>
<comment type="similarity">
    <text evidence="1">Belongs to the lunapark family.</text>
</comment>